<dbReference type="Proteomes" id="UP001375240">
    <property type="component" value="Unassembled WGS sequence"/>
</dbReference>
<dbReference type="InterPro" id="IPR027796">
    <property type="entry name" value="OTT_1508_deam-like"/>
</dbReference>
<feature type="region of interest" description="Disordered" evidence="1">
    <location>
        <begin position="376"/>
        <end position="434"/>
    </location>
</feature>
<sequence>MQQQEAKSPPQADSEEEAIKRKLYHTACTILTSISTSKSDLRRKTELQLLRNDKPALQPRTQRLDDLLDKLAFLLVARGDGDCIAVVITKLLHDKVMLLASCDSPAWDEENPLRQAAASSGRSHSWDIQVAANLKRERRREHDIEKHAAKFFNFIRRFHTLRVQEEKSRAKYEFVEDQIIYSVQKIAVRSRQLMKELRGVKRLDVASCLLLENEPAENNEYFVPPPQKYDDNRLATDLIEWCLEVENGDEHELLKVFLREHTHVLAMPLTDQTLSIWHVLFIWVFEKLDKIISSSSREKQMNNDEAVVNKAPEIVSYLVLAHRLTHYSAVFRRWISVMMRLIADDQSPRLPPNQHVVSNTAVRQLLEDLSNQFREKPEGVSGQEATGGSPQINVDETAGPSGHDNYSTQEPSQQIHDSRSGLEKKMPKKSSRAKTIVKKIWSTIKGKGKERSRVGIENIFPSAVATPAVQGQDEHAQGGGGPRINQAPSARERLISIRSPAESDTDIPIQGLQHLTERSENVTEDITDEYDEIFEIDPKQGKKMTNFKEHNPIFQKAYQLTSHFDTIDMVTQSRLLAKELSERGFSLTVLPHDTTRRVDCQAEPLSSSLAQFLELEDTTEETAIQVRQFLDTIPEVVNNSQQLRRLLSLNVESPTVHAAQHAELLLLEHILNEGKGIIYPYIGVSKPPCFICEAVFSKHQDYARIRDGHGHVYVAEIPNRISKDVTTEVFQIINKLAKAVTKDLYSDQKRKHLWGILASGTETKRKLSEDSKFEYDPDAPTQTPTRGEDQDQWNEDPVYIGTGTEMWRKL</sequence>
<evidence type="ECO:0000313" key="3">
    <source>
        <dbReference type="Proteomes" id="UP001375240"/>
    </source>
</evidence>
<organism evidence="2 3">
    <name type="scientific">Orbilia brochopaga</name>
    <dbReference type="NCBI Taxonomy" id="3140254"/>
    <lineage>
        <taxon>Eukaryota</taxon>
        <taxon>Fungi</taxon>
        <taxon>Dikarya</taxon>
        <taxon>Ascomycota</taxon>
        <taxon>Pezizomycotina</taxon>
        <taxon>Orbiliomycetes</taxon>
        <taxon>Orbiliales</taxon>
        <taxon>Orbiliaceae</taxon>
        <taxon>Orbilia</taxon>
    </lineage>
</organism>
<dbReference type="EMBL" id="JAVHNQ010000003">
    <property type="protein sequence ID" value="KAK6353610.1"/>
    <property type="molecule type" value="Genomic_DNA"/>
</dbReference>
<reference evidence="2 3" key="1">
    <citation type="submission" date="2019-10" db="EMBL/GenBank/DDBJ databases">
        <authorList>
            <person name="Palmer J.M."/>
        </authorList>
    </citation>
    <scope>NUCLEOTIDE SEQUENCE [LARGE SCALE GENOMIC DNA]</scope>
    <source>
        <strain evidence="2 3">TWF696</strain>
    </source>
</reference>
<feature type="region of interest" description="Disordered" evidence="1">
    <location>
        <begin position="768"/>
        <end position="797"/>
    </location>
</feature>
<evidence type="ECO:0008006" key="4">
    <source>
        <dbReference type="Google" id="ProtNLM"/>
    </source>
</evidence>
<feature type="compositionally biased region" description="Basic and acidic residues" evidence="1">
    <location>
        <begin position="416"/>
        <end position="425"/>
    </location>
</feature>
<protein>
    <recommendedName>
        <fullName evidence="4">C2H2-type domain-containing protein</fullName>
    </recommendedName>
</protein>
<comment type="caution">
    <text evidence="2">The sequence shown here is derived from an EMBL/GenBank/DDBJ whole genome shotgun (WGS) entry which is preliminary data.</text>
</comment>
<proteinExistence type="predicted"/>
<evidence type="ECO:0000313" key="2">
    <source>
        <dbReference type="EMBL" id="KAK6353610.1"/>
    </source>
</evidence>
<keyword evidence="3" id="KW-1185">Reference proteome</keyword>
<feature type="compositionally biased region" description="Polar residues" evidence="1">
    <location>
        <begin position="404"/>
        <end position="415"/>
    </location>
</feature>
<name>A0AAV9V225_9PEZI</name>
<dbReference type="AlphaFoldDB" id="A0AAV9V225"/>
<evidence type="ECO:0000256" key="1">
    <source>
        <dbReference type="SAM" id="MobiDB-lite"/>
    </source>
</evidence>
<gene>
    <name evidence="2" type="ORF">TWF696_005573</name>
</gene>
<accession>A0AAV9V225</accession>
<dbReference type="Pfam" id="PF14441">
    <property type="entry name" value="OTT_1508_deam"/>
    <property type="match status" value="1"/>
</dbReference>
<feature type="compositionally biased region" description="Polar residues" evidence="1">
    <location>
        <begin position="383"/>
        <end position="394"/>
    </location>
</feature>